<dbReference type="Proteomes" id="UP000265520">
    <property type="component" value="Unassembled WGS sequence"/>
</dbReference>
<keyword evidence="2" id="KW-1185">Reference proteome</keyword>
<comment type="caution">
    <text evidence="1">The sequence shown here is derived from an EMBL/GenBank/DDBJ whole genome shotgun (WGS) entry which is preliminary data.</text>
</comment>
<protein>
    <submittedName>
        <fullName evidence="1">Uncharacterized protein</fullName>
    </submittedName>
</protein>
<reference evidence="1 2" key="1">
    <citation type="journal article" date="2018" name="Front. Plant Sci.">
        <title>Red Clover (Trifolium pratense) and Zigzag Clover (T. medium) - A Picture of Genomic Similarities and Differences.</title>
        <authorList>
            <person name="Dluhosova J."/>
            <person name="Istvanek J."/>
            <person name="Nedelnik J."/>
            <person name="Repkova J."/>
        </authorList>
    </citation>
    <scope>NUCLEOTIDE SEQUENCE [LARGE SCALE GENOMIC DNA]</scope>
    <source>
        <strain evidence="2">cv. 10/8</strain>
        <tissue evidence="1">Leaf</tissue>
    </source>
</reference>
<proteinExistence type="predicted"/>
<dbReference type="EMBL" id="LXQA010067259">
    <property type="protein sequence ID" value="MCI07955.1"/>
    <property type="molecule type" value="Genomic_DNA"/>
</dbReference>
<evidence type="ECO:0000313" key="1">
    <source>
        <dbReference type="EMBL" id="MCI07955.1"/>
    </source>
</evidence>
<accession>A0A392PAN6</accession>
<dbReference type="AlphaFoldDB" id="A0A392PAN6"/>
<name>A0A392PAN6_9FABA</name>
<evidence type="ECO:0000313" key="2">
    <source>
        <dbReference type="Proteomes" id="UP000265520"/>
    </source>
</evidence>
<sequence length="88" mass="10297">MKSKSKSVKLNEISNETLPVVRCKLFTDEAREAANCFFGERDRERSYVFTAAEAVEFRVAFSLLLHAFSSSRWSSRKLRSLFLFFYEI</sequence>
<organism evidence="1 2">
    <name type="scientific">Trifolium medium</name>
    <dbReference type="NCBI Taxonomy" id="97028"/>
    <lineage>
        <taxon>Eukaryota</taxon>
        <taxon>Viridiplantae</taxon>
        <taxon>Streptophyta</taxon>
        <taxon>Embryophyta</taxon>
        <taxon>Tracheophyta</taxon>
        <taxon>Spermatophyta</taxon>
        <taxon>Magnoliopsida</taxon>
        <taxon>eudicotyledons</taxon>
        <taxon>Gunneridae</taxon>
        <taxon>Pentapetalae</taxon>
        <taxon>rosids</taxon>
        <taxon>fabids</taxon>
        <taxon>Fabales</taxon>
        <taxon>Fabaceae</taxon>
        <taxon>Papilionoideae</taxon>
        <taxon>50 kb inversion clade</taxon>
        <taxon>NPAAA clade</taxon>
        <taxon>Hologalegina</taxon>
        <taxon>IRL clade</taxon>
        <taxon>Trifolieae</taxon>
        <taxon>Trifolium</taxon>
    </lineage>
</organism>